<keyword evidence="3" id="KW-1185">Reference proteome</keyword>
<name>A0ABN9VAB2_9DINO</name>
<dbReference type="Gene3D" id="3.30.450.20">
    <property type="entry name" value="PAS domain"/>
    <property type="match status" value="1"/>
</dbReference>
<evidence type="ECO:0000259" key="1">
    <source>
        <dbReference type="PROSITE" id="PS50112"/>
    </source>
</evidence>
<evidence type="ECO:0000313" key="2">
    <source>
        <dbReference type="EMBL" id="CAK0869929.1"/>
    </source>
</evidence>
<protein>
    <recommendedName>
        <fullName evidence="1">PAS domain-containing protein</fullName>
    </recommendedName>
</protein>
<evidence type="ECO:0000313" key="3">
    <source>
        <dbReference type="Proteomes" id="UP001189429"/>
    </source>
</evidence>
<dbReference type="SUPFAM" id="SSF55785">
    <property type="entry name" value="PYP-like sensor domain (PAS domain)"/>
    <property type="match status" value="1"/>
</dbReference>
<dbReference type="InterPro" id="IPR035965">
    <property type="entry name" value="PAS-like_dom_sf"/>
</dbReference>
<dbReference type="EMBL" id="CAUYUJ010016904">
    <property type="protein sequence ID" value="CAK0869929.1"/>
    <property type="molecule type" value="Genomic_DNA"/>
</dbReference>
<dbReference type="Pfam" id="PF00989">
    <property type="entry name" value="PAS"/>
    <property type="match status" value="1"/>
</dbReference>
<dbReference type="InterPro" id="IPR013767">
    <property type="entry name" value="PAS_fold"/>
</dbReference>
<dbReference type="CDD" id="cd00130">
    <property type="entry name" value="PAS"/>
    <property type="match status" value="1"/>
</dbReference>
<comment type="caution">
    <text evidence="2">The sequence shown here is derived from an EMBL/GenBank/DDBJ whole genome shotgun (WGS) entry which is preliminary data.</text>
</comment>
<organism evidence="2 3">
    <name type="scientific">Prorocentrum cordatum</name>
    <dbReference type="NCBI Taxonomy" id="2364126"/>
    <lineage>
        <taxon>Eukaryota</taxon>
        <taxon>Sar</taxon>
        <taxon>Alveolata</taxon>
        <taxon>Dinophyceae</taxon>
        <taxon>Prorocentrales</taxon>
        <taxon>Prorocentraceae</taxon>
        <taxon>Prorocentrum</taxon>
    </lineage>
</organism>
<accession>A0ABN9VAB2</accession>
<dbReference type="SMART" id="SM00091">
    <property type="entry name" value="PAS"/>
    <property type="match status" value="1"/>
</dbReference>
<dbReference type="PROSITE" id="PS50112">
    <property type="entry name" value="PAS"/>
    <property type="match status" value="1"/>
</dbReference>
<dbReference type="NCBIfam" id="TIGR00229">
    <property type="entry name" value="sensory_box"/>
    <property type="match status" value="1"/>
</dbReference>
<proteinExistence type="predicted"/>
<feature type="domain" description="PAS" evidence="1">
    <location>
        <begin position="28"/>
        <end position="90"/>
    </location>
</feature>
<reference evidence="2" key="1">
    <citation type="submission" date="2023-10" db="EMBL/GenBank/DDBJ databases">
        <authorList>
            <person name="Chen Y."/>
            <person name="Shah S."/>
            <person name="Dougan E. K."/>
            <person name="Thang M."/>
            <person name="Chan C."/>
        </authorList>
    </citation>
    <scope>NUCLEOTIDE SEQUENCE [LARGE SCALE GENOMIC DNA]</scope>
</reference>
<gene>
    <name evidence="2" type="ORF">PCOR1329_LOCUS56159</name>
</gene>
<dbReference type="InterPro" id="IPR000014">
    <property type="entry name" value="PAS"/>
</dbReference>
<dbReference type="Proteomes" id="UP001189429">
    <property type="component" value="Unassembled WGS sequence"/>
</dbReference>
<sequence length="149" mass="16548">MGTNKWVRLALNGGRRVMAANDDRHDYFDRVSMPICGVDLTGEITAWNPRIAKLSGISREDAAGKPLVEFIAPESKSVVQNMIKQACNNLDSTKLVWLNAKGNGCSEVLFSASAWSNEQGSIRGCTLFVLDMSDLREDFREHEFINRPG</sequence>